<evidence type="ECO:0000256" key="5">
    <source>
        <dbReference type="ARBA" id="ARBA00023242"/>
    </source>
</evidence>
<keyword evidence="5" id="KW-0539">Nucleus</keyword>
<keyword evidence="3" id="KW-0805">Transcription regulation</keyword>
<proteinExistence type="inferred from homology"/>
<feature type="region of interest" description="Disordered" evidence="6">
    <location>
        <begin position="559"/>
        <end position="580"/>
    </location>
</feature>
<sequence length="1140" mass="117072">MLPDGEAEAGCSRLPLSATLGPPDVFPVPAGCPEVTLTAQTVQYGYKESFAEAGITEAKELELSLGHRTDLWSAERLQALRQAVGRQLRGAQATHAARRRAARRYGVPLSGDDLAPTCAPPELHAASEAAREAWLQGLAGAAPLSSMAASVPDGLHGAALADALARHRVPVRRAAWLVRISHQRAPGGAGEAAARAEQWAAALLRALARLIVDAQPVITAASAAMTASPPRTPALKAPASSRVNPAEERAVGSGAGGCIGGVLDAEWQTMDARALLGEDLRARWLYLLRLIGHSYCECLVAAEPLAQWLLRNLAIPGCPFLVAAMMLPIVQLCAQDLALSSQHLRSAVSMCLRCAHSEASGPLLAANGPAWRITGVLAAARLPVALACGFTQVLRTLLEAAPASFAALEHSSVAAARAVLAAAAEVEPGYERSIATLDAMATRAAALAGAVNARVLSYSEAEAVQVLERASGAGAALQNLRRATAKGFSPAAAAAEIALLVALTTSGLFCPAAYQAMLIARGVLGAEGGTDAAMARRGACHRRWMRALHPQVPAPTLLQRSGSSDISLRPPTARGSDGSEWTRTRTIQVAAATAATRCRSWLQVWRPCGPGSAHGWLLGALALLDAAGGSREAAALAAALAGGRLRSAAGQAGGGTIPGRDDAWQLTGISDTALLAALAARAPVLAASGALGPALDALLGWALRSDPSQAAAVGRPGHTPTGPPEGFPQEAVQLGGTLLCAYRAHETVQRWWTAAQREAPAHWLIAQLARRLCTAPTAGTPGAAAAVQCVPGEPAVVATVALARRLGASPAAWSQQLAGVCAPLETAPQSACAVAGGLATWALDAAEQVQAALLAALLAQPQEQGVPRHGRQGSEGGSGSPLASFTLGDAAALEAWQAALPLEALWPRVAPLLQAALLSPMPSAPARREAAAALAHAPLQGALLRDPRALYARLSALALLPSPAGVYPPLLLGLSLASGRLWPAPRVAPAEQAAASEALMGRLLARLAPPTSALTWLLLRLLLDEQVMLAVLRRGGSPSEAAAAGAAAFTDAQAGAARISEVEKAFTTRVLAALLTCPRLAAAHSRLAWALGHGIGEYLLQQADWALQDTATLTGREALAAVLLRRPRGIASLPSSWSHS</sequence>
<dbReference type="Pfam" id="PF09497">
    <property type="entry name" value="Med12"/>
    <property type="match status" value="1"/>
</dbReference>
<evidence type="ECO:0000256" key="4">
    <source>
        <dbReference type="ARBA" id="ARBA00023163"/>
    </source>
</evidence>
<evidence type="ECO:0000256" key="1">
    <source>
        <dbReference type="ARBA" id="ARBA00004123"/>
    </source>
</evidence>
<keyword evidence="9" id="KW-1185">Reference proteome</keyword>
<dbReference type="AlphaFoldDB" id="A0AAW1RND7"/>
<evidence type="ECO:0000313" key="9">
    <source>
        <dbReference type="Proteomes" id="UP001445335"/>
    </source>
</evidence>
<name>A0AAW1RND7_9CHLO</name>
<evidence type="ECO:0000256" key="6">
    <source>
        <dbReference type="SAM" id="MobiDB-lite"/>
    </source>
</evidence>
<protein>
    <recommendedName>
        <fullName evidence="7">Mediator complex subunit Med12 domain-containing protein</fullName>
    </recommendedName>
</protein>
<comment type="caution">
    <text evidence="8">The sequence shown here is derived from an EMBL/GenBank/DDBJ whole genome shotgun (WGS) entry which is preliminary data.</text>
</comment>
<accession>A0AAW1RND7</accession>
<dbReference type="GO" id="GO:0006357">
    <property type="term" value="P:regulation of transcription by RNA polymerase II"/>
    <property type="evidence" value="ECO:0007669"/>
    <property type="project" value="InterPro"/>
</dbReference>
<evidence type="ECO:0000259" key="7">
    <source>
        <dbReference type="SMART" id="SM01281"/>
    </source>
</evidence>
<dbReference type="InterPro" id="IPR019035">
    <property type="entry name" value="Mediator_Med12"/>
</dbReference>
<feature type="domain" description="Mediator complex subunit Med12" evidence="7">
    <location>
        <begin position="117"/>
        <end position="179"/>
    </location>
</feature>
<dbReference type="SMART" id="SM01281">
    <property type="entry name" value="Med12"/>
    <property type="match status" value="1"/>
</dbReference>
<dbReference type="EMBL" id="JALJOU010000030">
    <property type="protein sequence ID" value="KAK9835060.1"/>
    <property type="molecule type" value="Genomic_DNA"/>
</dbReference>
<dbReference type="Proteomes" id="UP001445335">
    <property type="component" value="Unassembled WGS sequence"/>
</dbReference>
<comment type="subcellular location">
    <subcellularLocation>
        <location evidence="1">Nucleus</location>
    </subcellularLocation>
</comment>
<dbReference type="PANTHER" id="PTHR46567:SF1">
    <property type="entry name" value="MEDIATOR OF RNA POLYMERASE II TRANSCRIPTION SUBUNIT 12"/>
    <property type="match status" value="1"/>
</dbReference>
<evidence type="ECO:0000256" key="3">
    <source>
        <dbReference type="ARBA" id="ARBA00023015"/>
    </source>
</evidence>
<dbReference type="GO" id="GO:0016592">
    <property type="term" value="C:mediator complex"/>
    <property type="evidence" value="ECO:0007669"/>
    <property type="project" value="InterPro"/>
</dbReference>
<dbReference type="GO" id="GO:0003712">
    <property type="term" value="F:transcription coregulator activity"/>
    <property type="evidence" value="ECO:0007669"/>
    <property type="project" value="InterPro"/>
</dbReference>
<reference evidence="8 9" key="1">
    <citation type="journal article" date="2024" name="Nat. Commun.">
        <title>Phylogenomics reveals the evolutionary origins of lichenization in chlorophyte algae.</title>
        <authorList>
            <person name="Puginier C."/>
            <person name="Libourel C."/>
            <person name="Otte J."/>
            <person name="Skaloud P."/>
            <person name="Haon M."/>
            <person name="Grisel S."/>
            <person name="Petersen M."/>
            <person name="Berrin J.G."/>
            <person name="Delaux P.M."/>
            <person name="Dal Grande F."/>
            <person name="Keller J."/>
        </authorList>
    </citation>
    <scope>NUCLEOTIDE SEQUENCE [LARGE SCALE GENOMIC DNA]</scope>
    <source>
        <strain evidence="8 9">SAG 245.80</strain>
    </source>
</reference>
<gene>
    <name evidence="8" type="ORF">WJX81_007866</name>
</gene>
<dbReference type="PANTHER" id="PTHR46567">
    <property type="entry name" value="MEDIATOR OF RNA POLYMERASE II TRANSCRIPTION SUBUNIT 12"/>
    <property type="match status" value="1"/>
</dbReference>
<evidence type="ECO:0000256" key="2">
    <source>
        <dbReference type="ARBA" id="ARBA00010289"/>
    </source>
</evidence>
<keyword evidence="4" id="KW-0804">Transcription</keyword>
<comment type="similarity">
    <text evidence="2">Belongs to the Mediator complex subunit 12 family.</text>
</comment>
<evidence type="ECO:0000313" key="8">
    <source>
        <dbReference type="EMBL" id="KAK9835060.1"/>
    </source>
</evidence>
<organism evidence="8 9">
    <name type="scientific">Elliptochloris bilobata</name>
    <dbReference type="NCBI Taxonomy" id="381761"/>
    <lineage>
        <taxon>Eukaryota</taxon>
        <taxon>Viridiplantae</taxon>
        <taxon>Chlorophyta</taxon>
        <taxon>core chlorophytes</taxon>
        <taxon>Trebouxiophyceae</taxon>
        <taxon>Trebouxiophyceae incertae sedis</taxon>
        <taxon>Elliptochloris clade</taxon>
        <taxon>Elliptochloris</taxon>
    </lineage>
</organism>